<feature type="binding site" evidence="3">
    <location>
        <position position="94"/>
    </location>
    <ligand>
        <name>Zn(2+)</name>
        <dbReference type="ChEBI" id="CHEBI:29105"/>
        <label>1</label>
    </ligand>
</feature>
<dbReference type="Proteomes" id="UP000198584">
    <property type="component" value="Unassembled WGS sequence"/>
</dbReference>
<evidence type="ECO:0000313" key="5">
    <source>
        <dbReference type="EMBL" id="SDZ78746.1"/>
    </source>
</evidence>
<comment type="similarity">
    <text evidence="1">Belongs to the peptidase M20 family.</text>
</comment>
<dbReference type="Pfam" id="PF07687">
    <property type="entry name" value="M20_dimer"/>
    <property type="match status" value="1"/>
</dbReference>
<feature type="binding site" evidence="3">
    <location>
        <position position="94"/>
    </location>
    <ligand>
        <name>Zn(2+)</name>
        <dbReference type="ChEBI" id="CHEBI:29105"/>
        <label>2</label>
    </ligand>
</feature>
<dbReference type="GO" id="GO:0016813">
    <property type="term" value="F:hydrolase activity, acting on carbon-nitrogen (but not peptide) bonds, in linear amidines"/>
    <property type="evidence" value="ECO:0007669"/>
    <property type="project" value="InterPro"/>
</dbReference>
<dbReference type="PANTHER" id="PTHR32494:SF5">
    <property type="entry name" value="ALLANTOATE AMIDOHYDROLASE"/>
    <property type="match status" value="1"/>
</dbReference>
<accession>A0A1H3VVE8</accession>
<dbReference type="Pfam" id="PF01546">
    <property type="entry name" value="Peptidase_M20"/>
    <property type="match status" value="1"/>
</dbReference>
<gene>
    <name evidence="5" type="ORF">SAMN05421743_101200</name>
</gene>
<keyword evidence="3" id="KW-0862">Zinc</keyword>
<dbReference type="PIRSF" id="PIRSF001235">
    <property type="entry name" value="Amidase_carbamoylase"/>
    <property type="match status" value="1"/>
</dbReference>
<evidence type="ECO:0000313" key="6">
    <source>
        <dbReference type="Proteomes" id="UP000198584"/>
    </source>
</evidence>
<keyword evidence="3" id="KW-0479">Metal-binding</keyword>
<dbReference type="NCBIfam" id="NF006771">
    <property type="entry name" value="PRK09290.1-5"/>
    <property type="match status" value="1"/>
</dbReference>
<dbReference type="EMBL" id="FNQR01000001">
    <property type="protein sequence ID" value="SDZ78746.1"/>
    <property type="molecule type" value="Genomic_DNA"/>
</dbReference>
<evidence type="ECO:0000256" key="2">
    <source>
        <dbReference type="ARBA" id="ARBA00022801"/>
    </source>
</evidence>
<dbReference type="GO" id="GO:0046872">
    <property type="term" value="F:metal ion binding"/>
    <property type="evidence" value="ECO:0007669"/>
    <property type="project" value="UniProtKB-KW"/>
</dbReference>
<feature type="binding site" evidence="3">
    <location>
        <position position="129"/>
    </location>
    <ligand>
        <name>Zn(2+)</name>
        <dbReference type="ChEBI" id="CHEBI:29105"/>
        <label>2</label>
    </ligand>
</feature>
<feature type="binding site" evidence="3">
    <location>
        <position position="190"/>
    </location>
    <ligand>
        <name>Zn(2+)</name>
        <dbReference type="ChEBI" id="CHEBI:29105"/>
        <label>1</label>
    </ligand>
</feature>
<evidence type="ECO:0000256" key="3">
    <source>
        <dbReference type="PIRSR" id="PIRSR001235-1"/>
    </source>
</evidence>
<sequence>METLNNINKERLFHTLSKSSEIGAIPGKGLKRLALSDEDKEMRDIFKGWCQEAGLTLRVDDFGNMYGRREGKKALPPVVLGSHLDTQPEGGRFDGILGVLLALEVVNTLNDHNMETDRPVEIVNFTNEEGARFEPPMLGSGGVAGVFDQEYVYSRKDREGHSFLEEMQRIGYKGEEENRLGDFHSFLELHIEQGPVLEEENKQIGIVEGIQGISWMGVTITGEADHAGPTPMHLRKDALMAAAEIMHNMEKKIANTEVTVTVGKISASPDTVNCVPGEVYFTVDIRSTDDQLREGAVEQARALISEVCHERQVDVETAELWETEKIDFGKGIIDAIEKSVETLGYSSRRMVSGAGHDAKYINNIGPTAMIFLPSVNGKSHVPSELTLDEDIISGANVLYQTVLALAEE</sequence>
<dbReference type="InterPro" id="IPR010158">
    <property type="entry name" value="Amidase_Cbmase"/>
</dbReference>
<dbReference type="SUPFAM" id="SSF53187">
    <property type="entry name" value="Zn-dependent exopeptidases"/>
    <property type="match status" value="1"/>
</dbReference>
<dbReference type="OrthoDB" id="9808195at2"/>
<proteinExistence type="inferred from homology"/>
<dbReference type="InterPro" id="IPR002933">
    <property type="entry name" value="Peptidase_M20"/>
</dbReference>
<keyword evidence="6" id="KW-1185">Reference proteome</keyword>
<dbReference type="PANTHER" id="PTHR32494">
    <property type="entry name" value="ALLANTOATE DEIMINASE-RELATED"/>
    <property type="match status" value="1"/>
</dbReference>
<dbReference type="CDD" id="cd03884">
    <property type="entry name" value="M20_bAS"/>
    <property type="match status" value="1"/>
</dbReference>
<feature type="domain" description="Peptidase M20 dimerisation" evidence="4">
    <location>
        <begin position="210"/>
        <end position="310"/>
    </location>
</feature>
<feature type="binding site" evidence="3">
    <location>
        <position position="380"/>
    </location>
    <ligand>
        <name>Zn(2+)</name>
        <dbReference type="ChEBI" id="CHEBI:29105"/>
        <label>2</label>
    </ligand>
</feature>
<dbReference type="InterPro" id="IPR011650">
    <property type="entry name" value="Peptidase_M20_dimer"/>
</dbReference>
<evidence type="ECO:0000256" key="1">
    <source>
        <dbReference type="ARBA" id="ARBA00006153"/>
    </source>
</evidence>
<dbReference type="RefSeq" id="WP_093041280.1">
    <property type="nucleotide sequence ID" value="NZ_FNQR01000001.1"/>
</dbReference>
<dbReference type="NCBIfam" id="TIGR01879">
    <property type="entry name" value="hydantase"/>
    <property type="match status" value="1"/>
</dbReference>
<dbReference type="STRING" id="571932.SAMN05421743_101200"/>
<dbReference type="InterPro" id="IPR036264">
    <property type="entry name" value="Bact_exopeptidase_dim_dom"/>
</dbReference>
<comment type="cofactor">
    <cofactor evidence="3">
        <name>Zn(2+)</name>
        <dbReference type="ChEBI" id="CHEBI:29105"/>
    </cofactor>
    <text evidence="3">Binds 2 Zn(2+) ions per subunit.</text>
</comment>
<organism evidence="5 6">
    <name type="scientific">Thalassobacillus cyri</name>
    <dbReference type="NCBI Taxonomy" id="571932"/>
    <lineage>
        <taxon>Bacteria</taxon>
        <taxon>Bacillati</taxon>
        <taxon>Bacillota</taxon>
        <taxon>Bacilli</taxon>
        <taxon>Bacillales</taxon>
        <taxon>Bacillaceae</taxon>
        <taxon>Thalassobacillus</taxon>
    </lineage>
</organism>
<feature type="binding site" evidence="3">
    <location>
        <position position="83"/>
    </location>
    <ligand>
        <name>Zn(2+)</name>
        <dbReference type="ChEBI" id="CHEBI:29105"/>
        <label>1</label>
    </ligand>
</feature>
<dbReference type="SUPFAM" id="SSF55031">
    <property type="entry name" value="Bacterial exopeptidase dimerisation domain"/>
    <property type="match status" value="1"/>
</dbReference>
<dbReference type="NCBIfam" id="NF006769">
    <property type="entry name" value="PRK09290.1-3"/>
    <property type="match status" value="1"/>
</dbReference>
<keyword evidence="2 5" id="KW-0378">Hydrolase</keyword>
<evidence type="ECO:0000259" key="4">
    <source>
        <dbReference type="Pfam" id="PF07687"/>
    </source>
</evidence>
<reference evidence="5 6" key="1">
    <citation type="submission" date="2016-10" db="EMBL/GenBank/DDBJ databases">
        <authorList>
            <person name="de Groot N.N."/>
        </authorList>
    </citation>
    <scope>NUCLEOTIDE SEQUENCE [LARGE SCALE GENOMIC DNA]</scope>
    <source>
        <strain evidence="5 6">CCM7597</strain>
    </source>
</reference>
<dbReference type="Gene3D" id="3.30.70.360">
    <property type="match status" value="1"/>
</dbReference>
<protein>
    <submittedName>
        <fullName evidence="5">N-carbamoyl-L-amino-acid hydrolase</fullName>
    </submittedName>
</protein>
<dbReference type="Gene3D" id="3.40.630.10">
    <property type="entry name" value="Zn peptidases"/>
    <property type="match status" value="1"/>
</dbReference>
<name>A0A1H3VVE8_9BACI</name>
<dbReference type="AlphaFoldDB" id="A0A1H3VVE8"/>